<gene>
    <name evidence="1" type="ORF">ACX05_21975</name>
</gene>
<proteinExistence type="predicted"/>
<evidence type="ECO:0000313" key="1">
    <source>
        <dbReference type="EMBL" id="KOY21405.1"/>
    </source>
</evidence>
<protein>
    <submittedName>
        <fullName evidence="1">Uncharacterized protein</fullName>
    </submittedName>
</protein>
<dbReference type="AlphaFoldDB" id="A0AAW3IQ48"/>
<dbReference type="RefSeq" id="WP_053317060.1">
    <property type="nucleotide sequence ID" value="NZ_LFZD01000047.1"/>
</dbReference>
<name>A0AAW3IQ48_VIBPH</name>
<dbReference type="EMBL" id="LIRS01000140">
    <property type="protein sequence ID" value="KOY21405.1"/>
    <property type="molecule type" value="Genomic_DNA"/>
</dbReference>
<evidence type="ECO:0000313" key="2">
    <source>
        <dbReference type="Proteomes" id="UP000037697"/>
    </source>
</evidence>
<reference evidence="1 2" key="1">
    <citation type="submission" date="2015-07" db="EMBL/GenBank/DDBJ databases">
        <title>Foodborne Vibrio parahaemolyticus Isolates.</title>
        <authorList>
            <person name="Ronholm J."/>
            <person name="Petronella N."/>
            <person name="Kenwell R."/>
            <person name="Banerjee S."/>
        </authorList>
    </citation>
    <scope>NUCLEOTIDE SEQUENCE [LARGE SCALE GENOMIC DNA]</scope>
    <source>
        <strain evidence="1 2">HS-06-05</strain>
    </source>
</reference>
<accession>A0AAW3IQ48</accession>
<comment type="caution">
    <text evidence="1">The sequence shown here is derived from an EMBL/GenBank/DDBJ whole genome shotgun (WGS) entry which is preliminary data.</text>
</comment>
<dbReference type="Proteomes" id="UP000037697">
    <property type="component" value="Unassembled WGS sequence"/>
</dbReference>
<sequence>MSIQRAKYDIEIYRGDTPKFNYQLLSVNNETGAEEPVDITHHNITAQVRRNADSNDVWFTLPIQKVDAVQGKFMWQLTKEQSESLLPPASSDSDSAIYDIQVEVDGNVFTFMHGAFKVTRDVTRG</sequence>
<organism evidence="1 2">
    <name type="scientific">Vibrio parahaemolyticus</name>
    <dbReference type="NCBI Taxonomy" id="670"/>
    <lineage>
        <taxon>Bacteria</taxon>
        <taxon>Pseudomonadati</taxon>
        <taxon>Pseudomonadota</taxon>
        <taxon>Gammaproteobacteria</taxon>
        <taxon>Vibrionales</taxon>
        <taxon>Vibrionaceae</taxon>
        <taxon>Vibrio</taxon>
    </lineage>
</organism>